<dbReference type="Gene3D" id="3.30.70.920">
    <property type="match status" value="1"/>
</dbReference>
<dbReference type="GO" id="GO:0005737">
    <property type="term" value="C:cytoplasm"/>
    <property type="evidence" value="ECO:0007669"/>
    <property type="project" value="UniProtKB-SubCell"/>
</dbReference>
<organism evidence="5 6">
    <name type="scientific">Magnetospirillum aberrantis SpK</name>
    <dbReference type="NCBI Taxonomy" id="908842"/>
    <lineage>
        <taxon>Bacteria</taxon>
        <taxon>Pseudomonadati</taxon>
        <taxon>Pseudomonadota</taxon>
        <taxon>Alphaproteobacteria</taxon>
        <taxon>Rhodospirillales</taxon>
        <taxon>Rhodospirillaceae</taxon>
        <taxon>Magnetospirillum</taxon>
    </lineage>
</organism>
<protein>
    <recommendedName>
        <fullName evidence="4">Chaperone NapD</fullName>
    </recommendedName>
    <alternativeName>
        <fullName evidence="4">NapA signal peptide-binding chaperone NapD</fullName>
    </alternativeName>
</protein>
<comment type="similarity">
    <text evidence="4">Belongs to the NapD family.</text>
</comment>
<comment type="subunit">
    <text evidence="4">Interacts with the cytoplasmic NapA precursor.</text>
</comment>
<dbReference type="AlphaFoldDB" id="A0A7C9UVY5"/>
<comment type="caution">
    <text evidence="5">The sequence shown here is derived from an EMBL/GenBank/DDBJ whole genome shotgun (WGS) entry which is preliminary data.</text>
</comment>
<dbReference type="HAMAP" id="MF_02200">
    <property type="entry name" value="NapD"/>
    <property type="match status" value="1"/>
</dbReference>
<dbReference type="Pfam" id="PF03927">
    <property type="entry name" value="NapD"/>
    <property type="match status" value="1"/>
</dbReference>
<dbReference type="InterPro" id="IPR005623">
    <property type="entry name" value="Chaperone_NapD_NO3_reduct"/>
</dbReference>
<dbReference type="EMBL" id="JAAIYP010000043">
    <property type="protein sequence ID" value="NFV81748.1"/>
    <property type="molecule type" value="Genomic_DNA"/>
</dbReference>
<gene>
    <name evidence="4" type="primary">napD</name>
    <name evidence="5" type="ORF">G4223_16680</name>
</gene>
<sequence length="100" mass="10654">MNRFASAESGRPVNRPDNICGVLVHARPAERLGVARRLGELPGVEVHVTGDDGKLIVTVEDTAQTLAGPTIEGFIQMPGVLSVALAYHHFDSVQEGEIVP</sequence>
<comment type="subcellular location">
    <subcellularLocation>
        <location evidence="1 4">Cytoplasm</location>
    </subcellularLocation>
</comment>
<keyword evidence="2 4" id="KW-0963">Cytoplasm</keyword>
<keyword evidence="6" id="KW-1185">Reference proteome</keyword>
<dbReference type="GO" id="GO:0005048">
    <property type="term" value="F:signal sequence binding"/>
    <property type="evidence" value="ECO:0007669"/>
    <property type="project" value="UniProtKB-UniRule"/>
</dbReference>
<evidence type="ECO:0000313" key="5">
    <source>
        <dbReference type="EMBL" id="NFV81748.1"/>
    </source>
</evidence>
<accession>A0A7C9UVY5</accession>
<dbReference type="Proteomes" id="UP000480684">
    <property type="component" value="Unassembled WGS sequence"/>
</dbReference>
<evidence type="ECO:0000313" key="6">
    <source>
        <dbReference type="Proteomes" id="UP000480684"/>
    </source>
</evidence>
<dbReference type="GO" id="GO:0051224">
    <property type="term" value="P:negative regulation of protein transport"/>
    <property type="evidence" value="ECO:0007669"/>
    <property type="project" value="UniProtKB-UniRule"/>
</dbReference>
<dbReference type="PANTHER" id="PTHR38603">
    <property type="entry name" value="CHAPERONE NAPD"/>
    <property type="match status" value="1"/>
</dbReference>
<proteinExistence type="inferred from homology"/>
<dbReference type="PANTHER" id="PTHR38603:SF1">
    <property type="entry name" value="CHAPERONE NAPD"/>
    <property type="match status" value="1"/>
</dbReference>
<dbReference type="RefSeq" id="WP_163682099.1">
    <property type="nucleotide sequence ID" value="NZ_JAAIYP010000043.1"/>
</dbReference>
<reference evidence="5 6" key="1">
    <citation type="submission" date="2020-02" db="EMBL/GenBank/DDBJ databases">
        <authorList>
            <person name="Dziuba M."/>
            <person name="Kuznetsov B."/>
            <person name="Mardanov A."/>
            <person name="Ravin N."/>
            <person name="Grouzdev D."/>
        </authorList>
    </citation>
    <scope>NUCLEOTIDE SEQUENCE [LARGE SCALE GENOMIC DNA]</scope>
    <source>
        <strain evidence="5 6">SpK</strain>
    </source>
</reference>
<keyword evidence="3 4" id="KW-0143">Chaperone</keyword>
<comment type="function">
    <text evidence="4">Chaperone for NapA, the catalytic subunit of the periplasmic nitrate reductase. It binds directly and specifically to the twin-arginine signal peptide of NapA, preventing premature interaction with the Tat translocase and premature export.</text>
</comment>
<evidence type="ECO:0000256" key="4">
    <source>
        <dbReference type="HAMAP-Rule" id="MF_02200"/>
    </source>
</evidence>
<evidence type="ECO:0000256" key="3">
    <source>
        <dbReference type="ARBA" id="ARBA00023186"/>
    </source>
</evidence>
<evidence type="ECO:0000256" key="2">
    <source>
        <dbReference type="ARBA" id="ARBA00022490"/>
    </source>
</evidence>
<evidence type="ECO:0000256" key="1">
    <source>
        <dbReference type="ARBA" id="ARBA00004496"/>
    </source>
</evidence>
<name>A0A7C9UVY5_9PROT</name>